<name>A0A8K0WWZ9_9HYPO</name>
<organism evidence="2 3">
    <name type="scientific">Stachybotrys elegans</name>
    <dbReference type="NCBI Taxonomy" id="80388"/>
    <lineage>
        <taxon>Eukaryota</taxon>
        <taxon>Fungi</taxon>
        <taxon>Dikarya</taxon>
        <taxon>Ascomycota</taxon>
        <taxon>Pezizomycotina</taxon>
        <taxon>Sordariomycetes</taxon>
        <taxon>Hypocreomycetidae</taxon>
        <taxon>Hypocreales</taxon>
        <taxon>Stachybotryaceae</taxon>
        <taxon>Stachybotrys</taxon>
    </lineage>
</organism>
<gene>
    <name evidence="2" type="ORF">B0I35DRAFT_473388</name>
</gene>
<comment type="caution">
    <text evidence="2">The sequence shown here is derived from an EMBL/GenBank/DDBJ whole genome shotgun (WGS) entry which is preliminary data.</text>
</comment>
<evidence type="ECO:0000313" key="2">
    <source>
        <dbReference type="EMBL" id="KAH7328710.1"/>
    </source>
</evidence>
<evidence type="ECO:0000313" key="3">
    <source>
        <dbReference type="Proteomes" id="UP000813444"/>
    </source>
</evidence>
<feature type="compositionally biased region" description="Polar residues" evidence="1">
    <location>
        <begin position="87"/>
        <end position="98"/>
    </location>
</feature>
<proteinExistence type="predicted"/>
<protein>
    <submittedName>
        <fullName evidence="2">Uncharacterized protein</fullName>
    </submittedName>
</protein>
<feature type="region of interest" description="Disordered" evidence="1">
    <location>
        <begin position="35"/>
        <end position="74"/>
    </location>
</feature>
<reference evidence="2" key="1">
    <citation type="journal article" date="2021" name="Nat. Commun.">
        <title>Genetic determinants of endophytism in the Arabidopsis root mycobiome.</title>
        <authorList>
            <person name="Mesny F."/>
            <person name="Miyauchi S."/>
            <person name="Thiergart T."/>
            <person name="Pickel B."/>
            <person name="Atanasova L."/>
            <person name="Karlsson M."/>
            <person name="Huettel B."/>
            <person name="Barry K.W."/>
            <person name="Haridas S."/>
            <person name="Chen C."/>
            <person name="Bauer D."/>
            <person name="Andreopoulos W."/>
            <person name="Pangilinan J."/>
            <person name="LaButti K."/>
            <person name="Riley R."/>
            <person name="Lipzen A."/>
            <person name="Clum A."/>
            <person name="Drula E."/>
            <person name="Henrissat B."/>
            <person name="Kohler A."/>
            <person name="Grigoriev I.V."/>
            <person name="Martin F.M."/>
            <person name="Hacquard S."/>
        </authorList>
    </citation>
    <scope>NUCLEOTIDE SEQUENCE</scope>
    <source>
        <strain evidence="2">MPI-CAGE-CH-0235</strain>
    </source>
</reference>
<accession>A0A8K0WWZ9</accession>
<sequence>MASVSSSDQIEPVRNDYLGGYRYPALRRCSPLRQEVTGCSEQSSPDLVLPHPTSIVPSSRPEEEKNQETYSLQEPVEVDREITKQALQNRTGQPTPASRSFHASAKRNLRRSSLGLLRTPSCLETIDESEQLQPQSQPLSRCVSRMSVLSLADSICSNDSRLDDAVLCFAQPATAGARPAMVTIPPHQGTHDYAEPAPRPSDDVKVEPIGELLRAAQEHSAEKRTVEIRFPRFTSLGQARIGFVRQVLARPEGESDQDVEAFILQNIMELKIEELIRPPTPQYARNPTKLKRILYEAMRGVIWSNEANDKAIYEGVSELLRKLPSPDSQDRNSASVNYSRPRTSCVSETAALIPNGGGTSAQLQDGWARAAEGQVRQMWSTKSVDHDDLLERSLLKIDFI</sequence>
<keyword evidence="3" id="KW-1185">Reference proteome</keyword>
<evidence type="ECO:0000256" key="1">
    <source>
        <dbReference type="SAM" id="MobiDB-lite"/>
    </source>
</evidence>
<dbReference type="Proteomes" id="UP000813444">
    <property type="component" value="Unassembled WGS sequence"/>
</dbReference>
<feature type="region of interest" description="Disordered" evidence="1">
    <location>
        <begin position="87"/>
        <end position="107"/>
    </location>
</feature>
<dbReference type="AlphaFoldDB" id="A0A8K0WWZ9"/>
<dbReference type="EMBL" id="JAGPNK010000001">
    <property type="protein sequence ID" value="KAH7328710.1"/>
    <property type="molecule type" value="Genomic_DNA"/>
</dbReference>